<dbReference type="Pfam" id="PF22456">
    <property type="entry name" value="PqqF-like_C_4"/>
    <property type="match status" value="1"/>
</dbReference>
<evidence type="ECO:0000256" key="4">
    <source>
        <dbReference type="ARBA" id="ARBA00022723"/>
    </source>
</evidence>
<dbReference type="Pfam" id="PF00675">
    <property type="entry name" value="Peptidase_M16"/>
    <property type="match status" value="1"/>
</dbReference>
<dbReference type="InterPro" id="IPR054734">
    <property type="entry name" value="PqqF-like_C_4"/>
</dbReference>
<protein>
    <recommendedName>
        <fullName evidence="12">Peptidase M16 N-terminal domain-containing protein</fullName>
    </recommendedName>
</protein>
<keyword evidence="6" id="KW-0862">Zinc</keyword>
<dbReference type="GO" id="GO:0005739">
    <property type="term" value="C:mitochondrion"/>
    <property type="evidence" value="ECO:0007669"/>
    <property type="project" value="TreeGrafter"/>
</dbReference>
<dbReference type="GO" id="GO:0051603">
    <property type="term" value="P:proteolysis involved in protein catabolic process"/>
    <property type="evidence" value="ECO:0007669"/>
    <property type="project" value="TreeGrafter"/>
</dbReference>
<evidence type="ECO:0000259" key="9">
    <source>
        <dbReference type="Pfam" id="PF05193"/>
    </source>
</evidence>
<organism evidence="11">
    <name type="scientific">viral metagenome</name>
    <dbReference type="NCBI Taxonomy" id="1070528"/>
    <lineage>
        <taxon>unclassified sequences</taxon>
        <taxon>metagenomes</taxon>
        <taxon>organismal metagenomes</taxon>
    </lineage>
</organism>
<sequence length="887" mass="105200">MNIIKPKYDSRKYYGGKLKNNIKYILIHDEYLTTSYMSVSINVGHISDPEQYNGLAHFLEHMLFMGSKKYPDVNYYFTKINEFGGSSNAYTTDYHTVYYFDILNDGLTQIVDIFSRFFIDPLLKEDTIMKEINAVNQEHLKNYTNDSWKINYLFNYLSNKKCLINKFGTGSLNTLNKPDIRNNIIEFYNKYYISENISICIVSSISLNEMFKIILNTFGLIKAAHNNDDDDKFILEKPFYTENKKKIFHFKSVSEIYNLIIMWEIPNQKQFLLSKDFDILKYILLNETYNSFLFNLMNLGYITSLNIDIKYEGNFIIIFNLTQLGYDNINNIETLLYLYLDKIYNSNFIKYVEYIKNIMDINFYHTNKIDPSTLCNDLATNHFNYKTKKVFLNSNTIKIIKSNNEYIKLFKKYINKNNFIKILVSNKFIDNLKYDKIYHYCDAYLSDITNIDISKTPINIENISYLNMPNIKSLNINVKLIKKLDIYSVPILVNNNIITEWYGGSSKFKEPIIICCLQILNNNYNNTCMNYILTNISCIILNFIVSIIFNKYFELNYSINIKTTTNSSIIIMIDGLNDLNIFKMIIYEFTNLIKNINYYFDKLTLNYVQNIILKLKNNINNITHYNPQQYFSYIINVLIYKNEYTIEELLSCLDNVTYDNIKEYIQNIFNGNLTIFSYGNLKLNPKLFIKLKQLFNNKYIINKPIINKLQSTTIVLKNKQDNLICVNFLFYIGNFEPKLYLLLNLFINIFGTIFFDKLRTDKQLGYIVKMKFVNYDNNYYIIQQILSNSPVDIIKNEIIKFNNQLLNRLTKININIYIETIKQTLESPSNNTYELCNIYLSEILDNNYLFYRKQILLEYINEIKLNDLINFINLYININKQIIIIIE</sequence>
<dbReference type="FunFam" id="3.30.830.10:FF:000012">
    <property type="entry name" value="Protease 3"/>
    <property type="match status" value="1"/>
</dbReference>
<evidence type="ECO:0000259" key="10">
    <source>
        <dbReference type="Pfam" id="PF22456"/>
    </source>
</evidence>
<evidence type="ECO:0000256" key="3">
    <source>
        <dbReference type="ARBA" id="ARBA00022670"/>
    </source>
</evidence>
<dbReference type="SUPFAM" id="SSF63411">
    <property type="entry name" value="LuxS/MPP-like metallohydrolase"/>
    <property type="match status" value="4"/>
</dbReference>
<dbReference type="InterPro" id="IPR001431">
    <property type="entry name" value="Pept_M16_Zn_BS"/>
</dbReference>
<proteinExistence type="inferred from homology"/>
<evidence type="ECO:0000313" key="11">
    <source>
        <dbReference type="EMBL" id="QHT76608.1"/>
    </source>
</evidence>
<dbReference type="GO" id="GO:0005829">
    <property type="term" value="C:cytosol"/>
    <property type="evidence" value="ECO:0007669"/>
    <property type="project" value="TreeGrafter"/>
</dbReference>
<evidence type="ECO:0000256" key="1">
    <source>
        <dbReference type="ARBA" id="ARBA00001947"/>
    </source>
</evidence>
<evidence type="ECO:0008006" key="12">
    <source>
        <dbReference type="Google" id="ProtNLM"/>
    </source>
</evidence>
<dbReference type="InterPro" id="IPR050626">
    <property type="entry name" value="Peptidase_M16"/>
</dbReference>
<dbReference type="InterPro" id="IPR011765">
    <property type="entry name" value="Pept_M16_N"/>
</dbReference>
<comment type="similarity">
    <text evidence="2">Belongs to the peptidase M16 family.</text>
</comment>
<dbReference type="AlphaFoldDB" id="A0A6C0H7S2"/>
<dbReference type="PROSITE" id="PS00143">
    <property type="entry name" value="INSULINASE"/>
    <property type="match status" value="1"/>
</dbReference>
<evidence type="ECO:0000256" key="7">
    <source>
        <dbReference type="ARBA" id="ARBA00023049"/>
    </source>
</evidence>
<dbReference type="EMBL" id="MN739898">
    <property type="protein sequence ID" value="QHT76608.1"/>
    <property type="molecule type" value="Genomic_DNA"/>
</dbReference>
<evidence type="ECO:0000259" key="8">
    <source>
        <dbReference type="Pfam" id="PF00675"/>
    </source>
</evidence>
<keyword evidence="4" id="KW-0479">Metal-binding</keyword>
<dbReference type="GO" id="GO:0004222">
    <property type="term" value="F:metalloendopeptidase activity"/>
    <property type="evidence" value="ECO:0007669"/>
    <property type="project" value="InterPro"/>
</dbReference>
<feature type="domain" description="Coenzyme PQQ synthesis protein F-like C-terminal lobe" evidence="10">
    <location>
        <begin position="748"/>
        <end position="813"/>
    </location>
</feature>
<keyword evidence="7" id="KW-0482">Metalloprotease</keyword>
<comment type="cofactor">
    <cofactor evidence="1">
        <name>Zn(2+)</name>
        <dbReference type="ChEBI" id="CHEBI:29105"/>
    </cofactor>
</comment>
<dbReference type="GO" id="GO:0043171">
    <property type="term" value="P:peptide catabolic process"/>
    <property type="evidence" value="ECO:0007669"/>
    <property type="project" value="TreeGrafter"/>
</dbReference>
<dbReference type="PANTHER" id="PTHR43690">
    <property type="entry name" value="NARDILYSIN"/>
    <property type="match status" value="1"/>
</dbReference>
<evidence type="ECO:0000256" key="2">
    <source>
        <dbReference type="ARBA" id="ARBA00007261"/>
    </source>
</evidence>
<accession>A0A6C0H7S2</accession>
<feature type="domain" description="Peptidase M16 N-terminal" evidence="8">
    <location>
        <begin position="25"/>
        <end position="158"/>
    </location>
</feature>
<evidence type="ECO:0000256" key="6">
    <source>
        <dbReference type="ARBA" id="ARBA00022833"/>
    </source>
</evidence>
<feature type="domain" description="Peptidase M16 C-terminal" evidence="9">
    <location>
        <begin position="181"/>
        <end position="343"/>
    </location>
</feature>
<keyword evidence="3" id="KW-0645">Protease</keyword>
<keyword evidence="5" id="KW-0378">Hydrolase</keyword>
<dbReference type="GO" id="GO:0046872">
    <property type="term" value="F:metal ion binding"/>
    <property type="evidence" value="ECO:0007669"/>
    <property type="project" value="UniProtKB-KW"/>
</dbReference>
<evidence type="ECO:0000256" key="5">
    <source>
        <dbReference type="ARBA" id="ARBA00022801"/>
    </source>
</evidence>
<dbReference type="InterPro" id="IPR011249">
    <property type="entry name" value="Metalloenz_LuxS/M16"/>
</dbReference>
<dbReference type="InterPro" id="IPR007863">
    <property type="entry name" value="Peptidase_M16_C"/>
</dbReference>
<dbReference type="Pfam" id="PF05193">
    <property type="entry name" value="Peptidase_M16_C"/>
    <property type="match status" value="1"/>
</dbReference>
<dbReference type="PANTHER" id="PTHR43690:SF18">
    <property type="entry name" value="INSULIN-DEGRADING ENZYME-RELATED"/>
    <property type="match status" value="1"/>
</dbReference>
<reference evidence="11" key="1">
    <citation type="journal article" date="2020" name="Nature">
        <title>Giant virus diversity and host interactions through global metagenomics.</title>
        <authorList>
            <person name="Schulz F."/>
            <person name="Roux S."/>
            <person name="Paez-Espino D."/>
            <person name="Jungbluth S."/>
            <person name="Walsh D.A."/>
            <person name="Denef V.J."/>
            <person name="McMahon K.D."/>
            <person name="Konstantinidis K.T."/>
            <person name="Eloe-Fadrosh E.A."/>
            <person name="Kyrpides N.C."/>
            <person name="Woyke T."/>
        </authorList>
    </citation>
    <scope>NUCLEOTIDE SEQUENCE</scope>
    <source>
        <strain evidence="11">GVMAG-M-3300023179-82</strain>
    </source>
</reference>
<name>A0A6C0H7S2_9ZZZZ</name>
<dbReference type="Gene3D" id="3.30.830.10">
    <property type="entry name" value="Metalloenzyme, LuxS/M16 peptidase-like"/>
    <property type="match status" value="4"/>
</dbReference>